<feature type="modified residue" description="4-aspartylphosphate" evidence="6">
    <location>
        <position position="59"/>
    </location>
</feature>
<proteinExistence type="predicted"/>
<evidence type="ECO:0000256" key="1">
    <source>
        <dbReference type="ARBA" id="ARBA00022553"/>
    </source>
</evidence>
<evidence type="ECO:0000256" key="5">
    <source>
        <dbReference type="ARBA" id="ARBA00023163"/>
    </source>
</evidence>
<dbReference type="GO" id="GO:0000976">
    <property type="term" value="F:transcription cis-regulatory region binding"/>
    <property type="evidence" value="ECO:0007669"/>
    <property type="project" value="TreeGrafter"/>
</dbReference>
<dbReference type="InterPro" id="IPR001789">
    <property type="entry name" value="Sig_transdc_resp-reg_receiver"/>
</dbReference>
<dbReference type="EC" id="4.6.1.1" evidence="8"/>
<evidence type="ECO:0000256" key="2">
    <source>
        <dbReference type="ARBA" id="ARBA00023012"/>
    </source>
</evidence>
<dbReference type="eggNOG" id="COG3437">
    <property type="taxonomic scope" value="Bacteria"/>
</dbReference>
<dbReference type="AlphaFoldDB" id="C0QAN6"/>
<dbReference type="HOGENOM" id="CLU_1141122_0_0_7"/>
<evidence type="ECO:0000313" key="8">
    <source>
        <dbReference type="EMBL" id="ACN16819.1"/>
    </source>
</evidence>
<dbReference type="OrthoDB" id="9802066at2"/>
<keyword evidence="8" id="KW-0456">Lyase</keyword>
<dbReference type="EMBL" id="CP001087">
    <property type="protein sequence ID" value="ACN16819.1"/>
    <property type="molecule type" value="Genomic_DNA"/>
</dbReference>
<keyword evidence="9" id="KW-1185">Reference proteome</keyword>
<dbReference type="STRING" id="177437.HRM2_37610"/>
<dbReference type="SMART" id="SM00448">
    <property type="entry name" value="REC"/>
    <property type="match status" value="1"/>
</dbReference>
<reference evidence="8 9" key="1">
    <citation type="journal article" date="2009" name="Environ. Microbiol.">
        <title>Genome sequence of Desulfobacterium autotrophicum HRM2, a marine sulfate reducer oxidizing organic carbon completely to carbon dioxide.</title>
        <authorList>
            <person name="Strittmatter A.W."/>
            <person name="Liesegang H."/>
            <person name="Rabus R."/>
            <person name="Decker I."/>
            <person name="Amann J."/>
            <person name="Andres S."/>
            <person name="Henne A."/>
            <person name="Fricke W.F."/>
            <person name="Martinez-Arias R."/>
            <person name="Bartels D."/>
            <person name="Goesmann A."/>
            <person name="Krause L."/>
            <person name="Puehler A."/>
            <person name="Klenk H.P."/>
            <person name="Richter M."/>
            <person name="Schuler M."/>
            <person name="Gloeckner F.O."/>
            <person name="Meyerdierks A."/>
            <person name="Gottschalk G."/>
            <person name="Amann R."/>
        </authorList>
    </citation>
    <scope>NUCLEOTIDE SEQUENCE [LARGE SCALE GENOMIC DNA]</scope>
    <source>
        <strain evidence="9">ATCC 43914 / DSM 3382 / HRM2</strain>
    </source>
</reference>
<evidence type="ECO:0000259" key="7">
    <source>
        <dbReference type="PROSITE" id="PS50110"/>
    </source>
</evidence>
<dbReference type="PROSITE" id="PS50110">
    <property type="entry name" value="RESPONSE_REGULATORY"/>
    <property type="match status" value="1"/>
</dbReference>
<dbReference type="GO" id="GO:0004016">
    <property type="term" value="F:adenylate cyclase activity"/>
    <property type="evidence" value="ECO:0007669"/>
    <property type="project" value="UniProtKB-EC"/>
</dbReference>
<evidence type="ECO:0000256" key="4">
    <source>
        <dbReference type="ARBA" id="ARBA00023125"/>
    </source>
</evidence>
<dbReference type="Pfam" id="PF00072">
    <property type="entry name" value="Response_reg"/>
    <property type="match status" value="1"/>
</dbReference>
<keyword evidence="4" id="KW-0238">DNA-binding</keyword>
<dbReference type="RefSeq" id="WP_015905565.1">
    <property type="nucleotide sequence ID" value="NC_012108.1"/>
</dbReference>
<dbReference type="PANTHER" id="PTHR48111:SF1">
    <property type="entry name" value="TWO-COMPONENT RESPONSE REGULATOR ORR33"/>
    <property type="match status" value="1"/>
</dbReference>
<dbReference type="KEGG" id="dat:HRM2_37610"/>
<accession>C0QAN6</accession>
<name>C0QAN6_DESAH</name>
<dbReference type="Proteomes" id="UP000000442">
    <property type="component" value="Chromosome"/>
</dbReference>
<dbReference type="InterPro" id="IPR039420">
    <property type="entry name" value="WalR-like"/>
</dbReference>
<feature type="domain" description="Response regulatory" evidence="7">
    <location>
        <begin position="8"/>
        <end position="125"/>
    </location>
</feature>
<keyword evidence="2" id="KW-0902">Two-component regulatory system</keyword>
<evidence type="ECO:0000313" key="9">
    <source>
        <dbReference type="Proteomes" id="UP000000442"/>
    </source>
</evidence>
<dbReference type="GO" id="GO:0005829">
    <property type="term" value="C:cytosol"/>
    <property type="evidence" value="ECO:0007669"/>
    <property type="project" value="TreeGrafter"/>
</dbReference>
<evidence type="ECO:0000256" key="6">
    <source>
        <dbReference type="PROSITE-ProRule" id="PRU00169"/>
    </source>
</evidence>
<keyword evidence="1 6" id="KW-0597">Phosphoprotein</keyword>
<dbReference type="GO" id="GO:0000156">
    <property type="term" value="F:phosphorelay response regulator activity"/>
    <property type="evidence" value="ECO:0007669"/>
    <property type="project" value="TreeGrafter"/>
</dbReference>
<gene>
    <name evidence="8" type="ordered locus">HRM2_37610</name>
</gene>
<dbReference type="InterPro" id="IPR011006">
    <property type="entry name" value="CheY-like_superfamily"/>
</dbReference>
<organism evidence="8 9">
    <name type="scientific">Desulforapulum autotrophicum (strain ATCC 43914 / DSM 3382 / VKM B-1955 / HRM2)</name>
    <name type="common">Desulfobacterium autotrophicum</name>
    <dbReference type="NCBI Taxonomy" id="177437"/>
    <lineage>
        <taxon>Bacteria</taxon>
        <taxon>Pseudomonadati</taxon>
        <taxon>Thermodesulfobacteriota</taxon>
        <taxon>Desulfobacteria</taxon>
        <taxon>Desulfobacterales</taxon>
        <taxon>Desulfobacteraceae</taxon>
        <taxon>Desulforapulum</taxon>
    </lineage>
</organism>
<protein>
    <submittedName>
        <fullName evidence="8">Two-component response regulator containing a CheY-like receiver domain and an HD-GYP domain</fullName>
        <ecNumber evidence="8">4.6.1.1</ecNumber>
    </submittedName>
</protein>
<keyword evidence="5" id="KW-0804">Transcription</keyword>
<dbReference type="GO" id="GO:0006355">
    <property type="term" value="P:regulation of DNA-templated transcription"/>
    <property type="evidence" value="ECO:0007669"/>
    <property type="project" value="TreeGrafter"/>
</dbReference>
<keyword evidence="3" id="KW-0805">Transcription regulation</keyword>
<dbReference type="GO" id="GO:0032993">
    <property type="term" value="C:protein-DNA complex"/>
    <property type="evidence" value="ECO:0007669"/>
    <property type="project" value="TreeGrafter"/>
</dbReference>
<evidence type="ECO:0000256" key="3">
    <source>
        <dbReference type="ARBA" id="ARBA00023015"/>
    </source>
</evidence>
<dbReference type="Gene3D" id="3.40.50.2300">
    <property type="match status" value="1"/>
</dbReference>
<dbReference type="SUPFAM" id="SSF52172">
    <property type="entry name" value="CheY-like"/>
    <property type="match status" value="1"/>
</dbReference>
<dbReference type="PANTHER" id="PTHR48111">
    <property type="entry name" value="REGULATOR OF RPOS"/>
    <property type="match status" value="1"/>
</dbReference>
<sequence length="242" mass="27519">MEERFHHTVLVVGTGADEFASIEHRLTKIGVTVMSVDGGEQGLEKIKVVLKPFSIIIADQHLPDMQGHDFLERAKKLTPDSVRFLVTGNPSMDVIIAAVNRGAIHRYILKPLDTEAFFNTVRSGLSKYEVVLENVRLLALAKEQNAKLYMYNCDLKDRSESHQKTIGQLDQEIRKIILAREQADREEPAPMVLQGIFMENGLLTREKMDIFYKNLMGQLFVRFQEIAEKKGFSMPETIDARS</sequence>